<feature type="domain" description="RlmG N-terminal" evidence="6">
    <location>
        <begin position="64"/>
        <end position="132"/>
    </location>
</feature>
<dbReference type="EMBL" id="VKKG01000003">
    <property type="protein sequence ID" value="TRY18329.1"/>
    <property type="molecule type" value="Genomic_DNA"/>
</dbReference>
<name>A0A553K0W8_9ACTN</name>
<evidence type="ECO:0000259" key="5">
    <source>
        <dbReference type="Pfam" id="PF05175"/>
    </source>
</evidence>
<keyword evidence="8" id="KW-1185">Reference proteome</keyword>
<dbReference type="CDD" id="cd02440">
    <property type="entry name" value="AdoMet_MTases"/>
    <property type="match status" value="1"/>
</dbReference>
<dbReference type="InterPro" id="IPR058679">
    <property type="entry name" value="RlmG_N"/>
</dbReference>
<dbReference type="InterPro" id="IPR029063">
    <property type="entry name" value="SAM-dependent_MTases_sf"/>
</dbReference>
<dbReference type="PROSITE" id="PS00092">
    <property type="entry name" value="N6_MTASE"/>
    <property type="match status" value="1"/>
</dbReference>
<dbReference type="Pfam" id="PF05175">
    <property type="entry name" value="MTS"/>
    <property type="match status" value="1"/>
</dbReference>
<dbReference type="GO" id="GO:0008170">
    <property type="term" value="F:N-methyltransferase activity"/>
    <property type="evidence" value="ECO:0007669"/>
    <property type="project" value="UniProtKB-ARBA"/>
</dbReference>
<evidence type="ECO:0000256" key="2">
    <source>
        <dbReference type="ARBA" id="ARBA00022552"/>
    </source>
</evidence>
<dbReference type="InterPro" id="IPR046977">
    <property type="entry name" value="RsmC/RlmG"/>
</dbReference>
<dbReference type="Pfam" id="PF26049">
    <property type="entry name" value="RLMG_N"/>
    <property type="match status" value="1"/>
</dbReference>
<dbReference type="PANTHER" id="PTHR47816">
    <property type="entry name" value="RIBOSOMAL RNA SMALL SUBUNIT METHYLTRANSFERASE C"/>
    <property type="match status" value="1"/>
</dbReference>
<evidence type="ECO:0000313" key="8">
    <source>
        <dbReference type="Proteomes" id="UP000317638"/>
    </source>
</evidence>
<evidence type="ECO:0000256" key="3">
    <source>
        <dbReference type="ARBA" id="ARBA00022603"/>
    </source>
</evidence>
<protein>
    <submittedName>
        <fullName evidence="7">Methyltransferase</fullName>
    </submittedName>
</protein>
<dbReference type="GO" id="GO:0032259">
    <property type="term" value="P:methylation"/>
    <property type="evidence" value="ECO:0007669"/>
    <property type="project" value="UniProtKB-KW"/>
</dbReference>
<dbReference type="RefSeq" id="WP_143938305.1">
    <property type="nucleotide sequence ID" value="NZ_VKKG01000003.1"/>
</dbReference>
<dbReference type="GO" id="GO:0008757">
    <property type="term" value="F:S-adenosylmethionine-dependent methyltransferase activity"/>
    <property type="evidence" value="ECO:0007669"/>
    <property type="project" value="InterPro"/>
</dbReference>
<dbReference type="Gene3D" id="3.40.50.150">
    <property type="entry name" value="Vaccinia Virus protein VP39"/>
    <property type="match status" value="2"/>
</dbReference>
<sequence length="324" mass="35104">MDQIDELILRETPDQASAIAVIDAPGLVERALEIAADVRVWCDDVRDAELVDEDLLVEHPEDLAGVDLAWGHLPKSLAALDQQAASIQGAQDVTFITGGRVKHMSKSMNEVLGKHFTAVNATRGHKKSRALRAWGPANLPTDWPKARHNEVLDLTIVAHGSTFSGTKLDAGTRLLLDNLAVDGPRVLDFGSGNGVIAAFLARLGLEVEARDVSWSAVAATLETAKANDVDVHATWVAGIDDYADAALDAIVTNPPFHQGTTKDSTDTLDMFRAARRVLRPGGQLWCVYNSHLPYRRFLNEHVGPTRVVAQDRAYTVVVSENQGS</sequence>
<reference evidence="7 8" key="1">
    <citation type="submission" date="2019-07" db="EMBL/GenBank/DDBJ databases">
        <authorList>
            <person name="Zhou L.-Y."/>
        </authorList>
    </citation>
    <scope>NUCLEOTIDE SEQUENCE [LARGE SCALE GENOMIC DNA]</scope>
    <source>
        <strain evidence="7 8">YIM 101269</strain>
    </source>
</reference>
<dbReference type="SUPFAM" id="SSF53335">
    <property type="entry name" value="S-adenosyl-L-methionine-dependent methyltransferases"/>
    <property type="match status" value="1"/>
</dbReference>
<proteinExistence type="predicted"/>
<keyword evidence="1" id="KW-0963">Cytoplasm</keyword>
<dbReference type="GO" id="GO:0003676">
    <property type="term" value="F:nucleic acid binding"/>
    <property type="evidence" value="ECO:0007669"/>
    <property type="project" value="InterPro"/>
</dbReference>
<gene>
    <name evidence="7" type="ORF">FOJ82_09900</name>
</gene>
<feature type="domain" description="Methyltransferase small" evidence="5">
    <location>
        <begin position="154"/>
        <end position="317"/>
    </location>
</feature>
<keyword evidence="2" id="KW-0698">rRNA processing</keyword>
<dbReference type="OrthoDB" id="29650at2"/>
<organism evidence="7 8">
    <name type="scientific">Tessaracoccus rhinocerotis</name>
    <dbReference type="NCBI Taxonomy" id="1689449"/>
    <lineage>
        <taxon>Bacteria</taxon>
        <taxon>Bacillati</taxon>
        <taxon>Actinomycetota</taxon>
        <taxon>Actinomycetes</taxon>
        <taxon>Propionibacteriales</taxon>
        <taxon>Propionibacteriaceae</taxon>
        <taxon>Tessaracoccus</taxon>
    </lineage>
</organism>
<evidence type="ECO:0000313" key="7">
    <source>
        <dbReference type="EMBL" id="TRY18329.1"/>
    </source>
</evidence>
<evidence type="ECO:0000259" key="6">
    <source>
        <dbReference type="Pfam" id="PF26049"/>
    </source>
</evidence>
<dbReference type="InterPro" id="IPR002052">
    <property type="entry name" value="DNA_methylase_N6_adenine_CS"/>
</dbReference>
<dbReference type="Proteomes" id="UP000317638">
    <property type="component" value="Unassembled WGS sequence"/>
</dbReference>
<evidence type="ECO:0000256" key="4">
    <source>
        <dbReference type="ARBA" id="ARBA00022679"/>
    </source>
</evidence>
<dbReference type="InterPro" id="IPR007848">
    <property type="entry name" value="Small_mtfrase_dom"/>
</dbReference>
<keyword evidence="3 7" id="KW-0489">Methyltransferase</keyword>
<dbReference type="PANTHER" id="PTHR47816:SF4">
    <property type="entry name" value="RIBOSOMAL RNA SMALL SUBUNIT METHYLTRANSFERASE C"/>
    <property type="match status" value="1"/>
</dbReference>
<dbReference type="GO" id="GO:0006364">
    <property type="term" value="P:rRNA processing"/>
    <property type="evidence" value="ECO:0007669"/>
    <property type="project" value="UniProtKB-KW"/>
</dbReference>
<dbReference type="AlphaFoldDB" id="A0A553K0W8"/>
<keyword evidence="4 7" id="KW-0808">Transferase</keyword>
<accession>A0A553K0W8</accession>
<evidence type="ECO:0000256" key="1">
    <source>
        <dbReference type="ARBA" id="ARBA00022490"/>
    </source>
</evidence>
<comment type="caution">
    <text evidence="7">The sequence shown here is derived from an EMBL/GenBank/DDBJ whole genome shotgun (WGS) entry which is preliminary data.</text>
</comment>